<dbReference type="EMBL" id="SUME01000007">
    <property type="protein sequence ID" value="TJZ53764.1"/>
    <property type="molecule type" value="Genomic_DNA"/>
</dbReference>
<dbReference type="Gene3D" id="1.10.260.40">
    <property type="entry name" value="lambda repressor-like DNA-binding domains"/>
    <property type="match status" value="1"/>
</dbReference>
<organism evidence="1 2">
    <name type="scientific">Sphingobacterium olei</name>
    <dbReference type="NCBI Taxonomy" id="2571155"/>
    <lineage>
        <taxon>Bacteria</taxon>
        <taxon>Pseudomonadati</taxon>
        <taxon>Bacteroidota</taxon>
        <taxon>Sphingobacteriia</taxon>
        <taxon>Sphingobacteriales</taxon>
        <taxon>Sphingobacteriaceae</taxon>
        <taxon>Sphingobacterium</taxon>
    </lineage>
</organism>
<reference evidence="1 2" key="1">
    <citation type="submission" date="2019-04" db="EMBL/GenBank/DDBJ databases">
        <title>Sphingobacterium olei sp. nov., isolated from oil-contaminated soil.</title>
        <authorList>
            <person name="Liu B."/>
        </authorList>
    </citation>
    <scope>NUCLEOTIDE SEQUENCE [LARGE SCALE GENOMIC DNA]</scope>
    <source>
        <strain evidence="1 2">HAL-9</strain>
    </source>
</reference>
<evidence type="ECO:0000313" key="1">
    <source>
        <dbReference type="EMBL" id="TJZ53764.1"/>
    </source>
</evidence>
<proteinExistence type="predicted"/>
<sequence length="138" mass="16265">MDKSDNRQNPNSWHIGEVIRNLVKEKEITTDVLAAYLEISDEGLEEIYQSHSIDIKKLIKISELLNYNLFIYYLDNKIIGDLFENQMNVLDPQIKNLILNLETKNEELARLKILTEAQRKVIELYETKAYLHTDNQKK</sequence>
<dbReference type="Proteomes" id="UP000306808">
    <property type="component" value="Unassembled WGS sequence"/>
</dbReference>
<name>A0A4U0NU31_9SPHI</name>
<protein>
    <submittedName>
        <fullName evidence="1">Uncharacterized protein</fullName>
    </submittedName>
</protein>
<dbReference type="GO" id="GO:0003677">
    <property type="term" value="F:DNA binding"/>
    <property type="evidence" value="ECO:0007669"/>
    <property type="project" value="InterPro"/>
</dbReference>
<dbReference type="OrthoDB" id="707889at2"/>
<dbReference type="InterPro" id="IPR010982">
    <property type="entry name" value="Lambda_DNA-bd_dom_sf"/>
</dbReference>
<dbReference type="SUPFAM" id="SSF47413">
    <property type="entry name" value="lambda repressor-like DNA-binding domains"/>
    <property type="match status" value="1"/>
</dbReference>
<evidence type="ECO:0000313" key="2">
    <source>
        <dbReference type="Proteomes" id="UP000306808"/>
    </source>
</evidence>
<keyword evidence="2" id="KW-1185">Reference proteome</keyword>
<comment type="caution">
    <text evidence="1">The sequence shown here is derived from an EMBL/GenBank/DDBJ whole genome shotgun (WGS) entry which is preliminary data.</text>
</comment>
<dbReference type="AlphaFoldDB" id="A0A4U0NU31"/>
<gene>
    <name evidence="1" type="ORF">FAZ15_17215</name>
</gene>
<dbReference type="RefSeq" id="WP_136902554.1">
    <property type="nucleotide sequence ID" value="NZ_SUME01000007.1"/>
</dbReference>
<accession>A0A4U0NU31</accession>